<evidence type="ECO:0000256" key="1">
    <source>
        <dbReference type="SAM" id="SignalP"/>
    </source>
</evidence>
<dbReference type="AlphaFoldDB" id="A0A6S6TFG3"/>
<dbReference type="CDD" id="cd00158">
    <property type="entry name" value="RHOD"/>
    <property type="match status" value="1"/>
</dbReference>
<feature type="chain" id="PRO_5027813861" evidence="1">
    <location>
        <begin position="18"/>
        <end position="240"/>
    </location>
</feature>
<keyword evidence="1" id="KW-0732">Signal</keyword>
<reference evidence="3" key="1">
    <citation type="submission" date="2020-01" db="EMBL/GenBank/DDBJ databases">
        <authorList>
            <person name="Meier V. D."/>
            <person name="Meier V D."/>
        </authorList>
    </citation>
    <scope>NUCLEOTIDE SEQUENCE</scope>
    <source>
        <strain evidence="3">HLG_WM_MAG_06</strain>
    </source>
</reference>
<evidence type="ECO:0000259" key="2">
    <source>
        <dbReference type="PROSITE" id="PS50206"/>
    </source>
</evidence>
<dbReference type="Gene3D" id="3.40.250.10">
    <property type="entry name" value="Rhodanese-like domain"/>
    <property type="match status" value="1"/>
</dbReference>
<dbReference type="SUPFAM" id="SSF52821">
    <property type="entry name" value="Rhodanese/Cell cycle control phosphatase"/>
    <property type="match status" value="1"/>
</dbReference>
<feature type="domain" description="Rhodanese" evidence="2">
    <location>
        <begin position="111"/>
        <end position="238"/>
    </location>
</feature>
<dbReference type="EMBL" id="CACVAP010000088">
    <property type="protein sequence ID" value="CAA6818065.1"/>
    <property type="molecule type" value="Genomic_DNA"/>
</dbReference>
<accession>A0A6S6TFG3</accession>
<dbReference type="Pfam" id="PF00581">
    <property type="entry name" value="Rhodanese"/>
    <property type="match status" value="1"/>
</dbReference>
<dbReference type="PROSITE" id="PS50206">
    <property type="entry name" value="RHODANESE_3"/>
    <property type="match status" value="1"/>
</dbReference>
<dbReference type="InterPro" id="IPR036873">
    <property type="entry name" value="Rhodanese-like_dom_sf"/>
</dbReference>
<name>A0A6S6TFG3_9BACT</name>
<proteinExistence type="predicted"/>
<gene>
    <name evidence="3" type="ORF">HELGO_WM56448</name>
</gene>
<evidence type="ECO:0000313" key="3">
    <source>
        <dbReference type="EMBL" id="CAA6818065.1"/>
    </source>
</evidence>
<dbReference type="InterPro" id="IPR001763">
    <property type="entry name" value="Rhodanese-like_dom"/>
</dbReference>
<feature type="signal peptide" evidence="1">
    <location>
        <begin position="1"/>
        <end position="17"/>
    </location>
</feature>
<protein>
    <submittedName>
        <fullName evidence="3">Rhodanese-like domain-containing protein</fullName>
    </submittedName>
</protein>
<sequence length="240" mass="27645">MIRYIKLMLILSMALCADNLLSEVQKNGLTIVNKHGKKVTIHREKNPLCTSKNINPEALFGGDFAGKNVADVCKKTFVTKVGLLQPMHLGQEIKTVGELEVLAHIKHAQESPKKYVLIDARTAPWFDQMTIPTSVNLPFNEINYDEDKEEDDFKNEDDYEDYVDEYERMFEILNIKQTKDGLDFSEVKCLILYCNGSWCSQSPNAIFKLINMGYPKDKLLWYRGGVQDWLIYDFTVTKMN</sequence>
<organism evidence="3">
    <name type="scientific">uncultured Sulfurovum sp</name>
    <dbReference type="NCBI Taxonomy" id="269237"/>
    <lineage>
        <taxon>Bacteria</taxon>
        <taxon>Pseudomonadati</taxon>
        <taxon>Campylobacterota</taxon>
        <taxon>Epsilonproteobacteria</taxon>
        <taxon>Campylobacterales</taxon>
        <taxon>Sulfurovaceae</taxon>
        <taxon>Sulfurovum</taxon>
        <taxon>environmental samples</taxon>
    </lineage>
</organism>
<dbReference type="SMART" id="SM00450">
    <property type="entry name" value="RHOD"/>
    <property type="match status" value="1"/>
</dbReference>